<organism evidence="2 3">
    <name type="scientific">Phytophthora megakarya</name>
    <dbReference type="NCBI Taxonomy" id="4795"/>
    <lineage>
        <taxon>Eukaryota</taxon>
        <taxon>Sar</taxon>
        <taxon>Stramenopiles</taxon>
        <taxon>Oomycota</taxon>
        <taxon>Peronosporomycetes</taxon>
        <taxon>Peronosporales</taxon>
        <taxon>Peronosporaceae</taxon>
        <taxon>Phytophthora</taxon>
    </lineage>
</organism>
<protein>
    <submittedName>
        <fullName evidence="2">Uncharacterized protein</fullName>
    </submittedName>
</protein>
<accession>A0A225UQY3</accession>
<sequence>MEEIKSSTEGRPRTTTQATEAAVADEAQHRRHVVVEGTGISRGSSKEVARLHPASRRGKAPAQRRAQRAKDPGYPEDDTPPDSSDGDSVSEDSGDDEPDENSNGEGGGADGSSSGSEMESDGGQERRVQRPREQRVRRKNVKDLELPTFVPSPKVSVSTWIDRVDLALKEADGPTKLCTTYVDGERVNLVSEQEPEHAR</sequence>
<keyword evidence="3" id="KW-1185">Reference proteome</keyword>
<feature type="compositionally biased region" description="Basic and acidic residues" evidence="1">
    <location>
        <begin position="1"/>
        <end position="12"/>
    </location>
</feature>
<dbReference type="Proteomes" id="UP000198211">
    <property type="component" value="Unassembled WGS sequence"/>
</dbReference>
<proteinExistence type="predicted"/>
<dbReference type="EMBL" id="NBNE01012853">
    <property type="protein sequence ID" value="OWY95504.1"/>
    <property type="molecule type" value="Genomic_DNA"/>
</dbReference>
<dbReference type="AlphaFoldDB" id="A0A225UQY3"/>
<evidence type="ECO:0000256" key="1">
    <source>
        <dbReference type="SAM" id="MobiDB-lite"/>
    </source>
</evidence>
<comment type="caution">
    <text evidence="2">The sequence shown here is derived from an EMBL/GenBank/DDBJ whole genome shotgun (WGS) entry which is preliminary data.</text>
</comment>
<reference evidence="3" key="1">
    <citation type="submission" date="2017-03" db="EMBL/GenBank/DDBJ databases">
        <title>Phytopthora megakarya and P. palmivora, two closely related causual agents of cacao black pod achieved similar genome size and gene model numbers by different mechanisms.</title>
        <authorList>
            <person name="Ali S."/>
            <person name="Shao J."/>
            <person name="Larry D.J."/>
            <person name="Kronmiller B."/>
            <person name="Shen D."/>
            <person name="Strem M.D."/>
            <person name="Melnick R.L."/>
            <person name="Guiltinan M.J."/>
            <person name="Tyler B.M."/>
            <person name="Meinhardt L.W."/>
            <person name="Bailey B.A."/>
        </authorList>
    </citation>
    <scope>NUCLEOTIDE SEQUENCE [LARGE SCALE GENOMIC DNA]</scope>
    <source>
        <strain evidence="3">zdho120</strain>
    </source>
</reference>
<name>A0A225UQY3_9STRA</name>
<evidence type="ECO:0000313" key="2">
    <source>
        <dbReference type="EMBL" id="OWY95504.1"/>
    </source>
</evidence>
<feature type="region of interest" description="Disordered" evidence="1">
    <location>
        <begin position="1"/>
        <end position="144"/>
    </location>
</feature>
<feature type="compositionally biased region" description="Acidic residues" evidence="1">
    <location>
        <begin position="74"/>
        <end position="102"/>
    </location>
</feature>
<gene>
    <name evidence="2" type="ORF">PHMEG_00034478</name>
</gene>
<feature type="compositionally biased region" description="Basic and acidic residues" evidence="1">
    <location>
        <begin position="123"/>
        <end position="134"/>
    </location>
</feature>
<evidence type="ECO:0000313" key="3">
    <source>
        <dbReference type="Proteomes" id="UP000198211"/>
    </source>
</evidence>